<dbReference type="OrthoDB" id="678688at2"/>
<dbReference type="EMBL" id="FNRL01000022">
    <property type="protein sequence ID" value="SEA91577.1"/>
    <property type="molecule type" value="Genomic_DNA"/>
</dbReference>
<gene>
    <name evidence="2" type="ORF">SAMN05660909_04118</name>
</gene>
<organism evidence="2 3">
    <name type="scientific">Chitinophaga terrae</name>
    <name type="common">ex Kim and Jung 2007</name>
    <dbReference type="NCBI Taxonomy" id="408074"/>
    <lineage>
        <taxon>Bacteria</taxon>
        <taxon>Pseudomonadati</taxon>
        <taxon>Bacteroidota</taxon>
        <taxon>Chitinophagia</taxon>
        <taxon>Chitinophagales</taxon>
        <taxon>Chitinophagaceae</taxon>
        <taxon>Chitinophaga</taxon>
    </lineage>
</organism>
<protein>
    <submittedName>
        <fullName evidence="2">Uncharacterized protein</fullName>
    </submittedName>
</protein>
<feature type="transmembrane region" description="Helical" evidence="1">
    <location>
        <begin position="70"/>
        <end position="91"/>
    </location>
</feature>
<sequence length="130" mass="14330">MSRTALTGILAAALVIVCAFFPWATIESRNLVFTGVNGAGSNYGEPGKLSIILSVLAIILFFLRNRWLAIANLFVSGFLVAWTFRNMMLYARCEMGQCPTTGWALYLSFIAALVAFTCVLFTKMPPPPRR</sequence>
<keyword evidence="3" id="KW-1185">Reference proteome</keyword>
<keyword evidence="1" id="KW-0472">Membrane</keyword>
<feature type="transmembrane region" description="Helical" evidence="1">
    <location>
        <begin position="103"/>
        <end position="122"/>
    </location>
</feature>
<dbReference type="STRING" id="408074.SAMN05660909_04118"/>
<keyword evidence="1" id="KW-1133">Transmembrane helix</keyword>
<name>A0A1H4F3U4_9BACT</name>
<keyword evidence="1" id="KW-0812">Transmembrane</keyword>
<dbReference type="AlphaFoldDB" id="A0A1H4F3U4"/>
<evidence type="ECO:0000313" key="2">
    <source>
        <dbReference type="EMBL" id="SEA91577.1"/>
    </source>
</evidence>
<feature type="transmembrane region" description="Helical" evidence="1">
    <location>
        <begin position="46"/>
        <end position="63"/>
    </location>
</feature>
<proteinExistence type="predicted"/>
<evidence type="ECO:0000313" key="3">
    <source>
        <dbReference type="Proteomes" id="UP000199656"/>
    </source>
</evidence>
<accession>A0A1H4F3U4</accession>
<dbReference type="Proteomes" id="UP000199656">
    <property type="component" value="Unassembled WGS sequence"/>
</dbReference>
<reference evidence="3" key="1">
    <citation type="submission" date="2016-10" db="EMBL/GenBank/DDBJ databases">
        <authorList>
            <person name="Varghese N."/>
            <person name="Submissions S."/>
        </authorList>
    </citation>
    <scope>NUCLEOTIDE SEQUENCE [LARGE SCALE GENOMIC DNA]</scope>
    <source>
        <strain evidence="3">DSM 23920</strain>
    </source>
</reference>
<evidence type="ECO:0000256" key="1">
    <source>
        <dbReference type="SAM" id="Phobius"/>
    </source>
</evidence>
<dbReference type="RefSeq" id="WP_139170319.1">
    <property type="nucleotide sequence ID" value="NZ_BKAT01000036.1"/>
</dbReference>
<feature type="transmembrane region" description="Helical" evidence="1">
    <location>
        <begin position="7"/>
        <end position="26"/>
    </location>
</feature>